<protein>
    <submittedName>
        <fullName evidence="2">Uncharacterized protein</fullName>
    </submittedName>
</protein>
<name>A0AAD4LJ99_9AGAM</name>
<evidence type="ECO:0000256" key="1">
    <source>
        <dbReference type="SAM" id="MobiDB-lite"/>
    </source>
</evidence>
<comment type="caution">
    <text evidence="2">The sequence shown here is derived from an EMBL/GenBank/DDBJ whole genome shotgun (WGS) entry which is preliminary data.</text>
</comment>
<sequence length="225" mass="24590">MGHGRQQMPPTSSQQQTHSHAQNHLARDSVYARGPSTARVVGSPQHRMPVPDQPNYTPQPSMTPHYGPQPLFQDGFMNIAPTQFGRGNGTYWETSMNGFNYDTTGTFGIGAPPPWSGGEYPPVSIPNINSKAVPRSYFHSSKPQFPYGQFGQGGINHTGFPVVAEPLSNFATNFATNLSHSFPGTSATPSNQGASPVWKLSDCWVAYEVQDELHLTIVFRKVPSM</sequence>
<feature type="region of interest" description="Disordered" evidence="1">
    <location>
        <begin position="37"/>
        <end position="71"/>
    </location>
</feature>
<dbReference type="Proteomes" id="UP001201163">
    <property type="component" value="Unassembled WGS sequence"/>
</dbReference>
<feature type="region of interest" description="Disordered" evidence="1">
    <location>
        <begin position="1"/>
        <end position="24"/>
    </location>
</feature>
<proteinExistence type="predicted"/>
<organism evidence="2 3">
    <name type="scientific">Lactarius akahatsu</name>
    <dbReference type="NCBI Taxonomy" id="416441"/>
    <lineage>
        <taxon>Eukaryota</taxon>
        <taxon>Fungi</taxon>
        <taxon>Dikarya</taxon>
        <taxon>Basidiomycota</taxon>
        <taxon>Agaricomycotina</taxon>
        <taxon>Agaricomycetes</taxon>
        <taxon>Russulales</taxon>
        <taxon>Russulaceae</taxon>
        <taxon>Lactarius</taxon>
    </lineage>
</organism>
<reference evidence="2" key="1">
    <citation type="submission" date="2022-01" db="EMBL/GenBank/DDBJ databases">
        <title>Comparative genomics reveals a dynamic genome evolution in the ectomycorrhizal milk-cap (Lactarius) mushrooms.</title>
        <authorList>
            <consortium name="DOE Joint Genome Institute"/>
            <person name="Lebreton A."/>
            <person name="Tang N."/>
            <person name="Kuo A."/>
            <person name="LaButti K."/>
            <person name="Drula E."/>
            <person name="Barry K."/>
            <person name="Clum A."/>
            <person name="Lipzen A."/>
            <person name="Mousain D."/>
            <person name="Ng V."/>
            <person name="Wang R."/>
            <person name="Wang X."/>
            <person name="Dai Y."/>
            <person name="Henrissat B."/>
            <person name="Grigoriev I.V."/>
            <person name="Guerin-Laguette A."/>
            <person name="Yu F."/>
            <person name="Martin F.M."/>
        </authorList>
    </citation>
    <scope>NUCLEOTIDE SEQUENCE</scope>
    <source>
        <strain evidence="2">QP</strain>
    </source>
</reference>
<gene>
    <name evidence="2" type="ORF">EDB92DRAFT_1846196</name>
</gene>
<evidence type="ECO:0000313" key="2">
    <source>
        <dbReference type="EMBL" id="KAH8995321.1"/>
    </source>
</evidence>
<evidence type="ECO:0000313" key="3">
    <source>
        <dbReference type="Proteomes" id="UP001201163"/>
    </source>
</evidence>
<feature type="compositionally biased region" description="Low complexity" evidence="1">
    <location>
        <begin position="1"/>
        <end position="22"/>
    </location>
</feature>
<keyword evidence="3" id="KW-1185">Reference proteome</keyword>
<dbReference type="EMBL" id="JAKELL010000012">
    <property type="protein sequence ID" value="KAH8995321.1"/>
    <property type="molecule type" value="Genomic_DNA"/>
</dbReference>
<dbReference type="AlphaFoldDB" id="A0AAD4LJ99"/>
<accession>A0AAD4LJ99</accession>